<proteinExistence type="predicted"/>
<dbReference type="EC" id="3.4.16.4" evidence="1"/>
<gene>
    <name evidence="1" type="primary">dacF_1</name>
    <name evidence="1" type="ORF">CROST_015360</name>
</gene>
<reference evidence="1 2" key="1">
    <citation type="submission" date="2022-04" db="EMBL/GenBank/DDBJ databases">
        <title>Genome sequence of C. roseum typestrain.</title>
        <authorList>
            <person name="Poehlein A."/>
            <person name="Schoch T."/>
            <person name="Duerre P."/>
            <person name="Daniel R."/>
        </authorList>
    </citation>
    <scope>NUCLEOTIDE SEQUENCE [LARGE SCALE GENOMIC DNA]</scope>
    <source>
        <strain evidence="1 2">DSM 7320</strain>
    </source>
</reference>
<accession>A0A1S8M2R6</accession>
<dbReference type="Gene3D" id="3.40.710.10">
    <property type="entry name" value="DD-peptidase/beta-lactamase superfamily"/>
    <property type="match status" value="1"/>
</dbReference>
<dbReference type="AlphaFoldDB" id="A0A1S8M2R6"/>
<keyword evidence="1" id="KW-0378">Hydrolase</keyword>
<dbReference type="InterPro" id="IPR012338">
    <property type="entry name" value="Beta-lactam/transpept-like"/>
</dbReference>
<dbReference type="PANTHER" id="PTHR21581">
    <property type="entry name" value="D-ALANYL-D-ALANINE CARBOXYPEPTIDASE"/>
    <property type="match status" value="1"/>
</dbReference>
<dbReference type="RefSeq" id="WP_077834353.1">
    <property type="nucleotide sequence ID" value="NZ_CP096983.1"/>
</dbReference>
<keyword evidence="1" id="KW-0121">Carboxypeptidase</keyword>
<dbReference type="SUPFAM" id="SSF56601">
    <property type="entry name" value="beta-lactamase/transpeptidase-like"/>
    <property type="match status" value="1"/>
</dbReference>
<dbReference type="GO" id="GO:0009002">
    <property type="term" value="F:serine-type D-Ala-D-Ala carboxypeptidase activity"/>
    <property type="evidence" value="ECO:0007669"/>
    <property type="project" value="UniProtKB-EC"/>
</dbReference>
<organism evidence="1 2">
    <name type="scientific">Clostridium felsineum</name>
    <dbReference type="NCBI Taxonomy" id="36839"/>
    <lineage>
        <taxon>Bacteria</taxon>
        <taxon>Bacillati</taxon>
        <taxon>Bacillota</taxon>
        <taxon>Clostridia</taxon>
        <taxon>Eubacteriales</taxon>
        <taxon>Clostridiaceae</taxon>
        <taxon>Clostridium</taxon>
    </lineage>
</organism>
<evidence type="ECO:0000313" key="1">
    <source>
        <dbReference type="EMBL" id="URZ10821.1"/>
    </source>
</evidence>
<dbReference type="STRING" id="84029.CROST_06750"/>
<dbReference type="PANTHER" id="PTHR21581:SF26">
    <property type="entry name" value="D-ALANYL-D-ALANINE ENDOPEPTIDASE"/>
    <property type="match status" value="1"/>
</dbReference>
<dbReference type="EMBL" id="CP096983">
    <property type="protein sequence ID" value="URZ10821.1"/>
    <property type="molecule type" value="Genomic_DNA"/>
</dbReference>
<dbReference type="KEGG" id="crw:CROST_015360"/>
<sequence length="428" mass="48359">MKRKLLSILLSAIFSLSISSTAMADANPPNIVGFSAVSIDAKTGEVIYAKNQDSKIFPASTTKLLTSIILNNKKKPTDYLYYSQSAKEQPEYSFDKNLHPLNVGEKLPSDVVLKSLLMYSANDMAYVIAANLVNKINAPTDEVKKDFSVLMNDEVKKLGLKNTHFVTANGLHDPDHYSTAYDMGRIAKTAFSMNWIFKTISTQKTTVTLNDGTNINLENSNKIINPKESVFDKTCIGGKTGYTDQAGRCLVTIFNRNNQKIIGVVMKSENDKNDLQVFKDMNNLINYSYSIKPTVLYNKNKVYKYKTITYKPLKYFGPTKTIKVPLLLKENVTYYKNSLNDSEKKLTEKVSVDAWHLNKDKSIGTLTLKERDTTKQYKLYPKISTKEIVSSNKFMYLGSAAIFLVIVALLIFGINKFLKHRNNKNNIW</sequence>
<dbReference type="Pfam" id="PF00768">
    <property type="entry name" value="Peptidase_S11"/>
    <property type="match status" value="1"/>
</dbReference>
<evidence type="ECO:0000313" key="2">
    <source>
        <dbReference type="Proteomes" id="UP000190951"/>
    </source>
</evidence>
<dbReference type="InterPro" id="IPR001967">
    <property type="entry name" value="Peptidase_S11_N"/>
</dbReference>
<protein>
    <submittedName>
        <fullName evidence="1">D-alanyl-D-alanine carboxypeptidase DacF</fullName>
        <ecNumber evidence="1">3.4.16.4</ecNumber>
    </submittedName>
</protein>
<keyword evidence="1" id="KW-0645">Protease</keyword>
<dbReference type="GO" id="GO:0006508">
    <property type="term" value="P:proteolysis"/>
    <property type="evidence" value="ECO:0007669"/>
    <property type="project" value="InterPro"/>
</dbReference>
<dbReference type="Proteomes" id="UP000190951">
    <property type="component" value="Chromosome"/>
</dbReference>
<keyword evidence="2" id="KW-1185">Reference proteome</keyword>
<name>A0A1S8M2R6_9CLOT</name>